<keyword evidence="2" id="KW-1185">Reference proteome</keyword>
<evidence type="ECO:0000313" key="2">
    <source>
        <dbReference type="Proteomes" id="UP000193560"/>
    </source>
</evidence>
<reference evidence="1 2" key="1">
    <citation type="submission" date="2016-07" db="EMBL/GenBank/DDBJ databases">
        <title>Pervasive Adenine N6-methylation of Active Genes in Fungi.</title>
        <authorList>
            <consortium name="DOE Joint Genome Institute"/>
            <person name="Mondo S.J."/>
            <person name="Dannebaum R.O."/>
            <person name="Kuo R.C."/>
            <person name="Labutti K."/>
            <person name="Haridas S."/>
            <person name="Kuo A."/>
            <person name="Salamov A."/>
            <person name="Ahrendt S.R."/>
            <person name="Lipzen A."/>
            <person name="Sullivan W."/>
            <person name="Andreopoulos W.B."/>
            <person name="Clum A."/>
            <person name="Lindquist E."/>
            <person name="Daum C."/>
            <person name="Ramamoorthy G.K."/>
            <person name="Gryganskyi A."/>
            <person name="Culley D."/>
            <person name="Magnuson J.K."/>
            <person name="James T.Y."/>
            <person name="O'Malley M.A."/>
            <person name="Stajich J.E."/>
            <person name="Spatafora J.W."/>
            <person name="Visel A."/>
            <person name="Grigoriev I.V."/>
        </authorList>
    </citation>
    <scope>NUCLEOTIDE SEQUENCE [LARGE SCALE GENOMIC DNA]</scope>
    <source>
        <strain evidence="1 2">NRRL 1336</strain>
    </source>
</reference>
<evidence type="ECO:0000313" key="1">
    <source>
        <dbReference type="EMBL" id="ORZ05205.1"/>
    </source>
</evidence>
<sequence length="166" mass="19490">MHIMSHFSSNFDLFDTSTMMLHHYHDDDNDDDEDEDDEGDTNRYYLRLTPIEYYVVSHDSDPATRVHMLTDSIPLCKRLGIDDASMERLDIVLIPAFRSYILQSSDIEPYYQPHFFILVGCFAKNKWILPPSSHTYSYPKLEDDSLQLHMNDGEEKNKPVVVFDIY</sequence>
<dbReference type="Proteomes" id="UP000193560">
    <property type="component" value="Unassembled WGS sequence"/>
</dbReference>
<dbReference type="AlphaFoldDB" id="A0A1X2HY72"/>
<comment type="caution">
    <text evidence="1">The sequence shown here is derived from an EMBL/GenBank/DDBJ whole genome shotgun (WGS) entry which is preliminary data.</text>
</comment>
<proteinExistence type="predicted"/>
<protein>
    <submittedName>
        <fullName evidence="1">Uncharacterized protein</fullName>
    </submittedName>
</protein>
<name>A0A1X2HY72_9FUNG</name>
<organism evidence="1 2">
    <name type="scientific">Absidia repens</name>
    <dbReference type="NCBI Taxonomy" id="90262"/>
    <lineage>
        <taxon>Eukaryota</taxon>
        <taxon>Fungi</taxon>
        <taxon>Fungi incertae sedis</taxon>
        <taxon>Mucoromycota</taxon>
        <taxon>Mucoromycotina</taxon>
        <taxon>Mucoromycetes</taxon>
        <taxon>Mucorales</taxon>
        <taxon>Cunninghamellaceae</taxon>
        <taxon>Absidia</taxon>
    </lineage>
</organism>
<gene>
    <name evidence="1" type="ORF">BCR42DRAFT_428383</name>
</gene>
<dbReference type="EMBL" id="MCGE01000045">
    <property type="protein sequence ID" value="ORZ05205.1"/>
    <property type="molecule type" value="Genomic_DNA"/>
</dbReference>
<accession>A0A1X2HY72</accession>